<organism evidence="2 3">
    <name type="scientific">Actinacidiphila reveromycinica</name>
    <dbReference type="NCBI Taxonomy" id="659352"/>
    <lineage>
        <taxon>Bacteria</taxon>
        <taxon>Bacillati</taxon>
        <taxon>Actinomycetota</taxon>
        <taxon>Actinomycetes</taxon>
        <taxon>Kitasatosporales</taxon>
        <taxon>Streptomycetaceae</taxon>
        <taxon>Actinacidiphila</taxon>
    </lineage>
</organism>
<dbReference type="EMBL" id="AP018366">
    <property type="protein sequence ID" value="BBG20728.1"/>
    <property type="molecule type" value="Genomic_DNA"/>
</dbReference>
<dbReference type="AlphaFoldDB" id="A0A7U3LGA8"/>
<keyword evidence="2" id="KW-0614">Plasmid</keyword>
<proteinExistence type="predicted"/>
<evidence type="ECO:0000313" key="2">
    <source>
        <dbReference type="EMBL" id="BBG20728.1"/>
    </source>
</evidence>
<reference evidence="2 3" key="1">
    <citation type="journal article" date="2020" name="Sci. Rep.">
        <title>beta-carboline chemical signals induce reveromycin production through a LuxR family regulator in Streptomyces sp. SN-593.</title>
        <authorList>
            <person name="Panthee S."/>
            <person name="Kito N."/>
            <person name="Hayashi T."/>
            <person name="Shimizu T."/>
            <person name="Ishikawa J."/>
            <person name="Hamamoto H."/>
            <person name="Osada H."/>
            <person name="Takahashi S."/>
        </authorList>
    </citation>
    <scope>NUCLEOTIDE SEQUENCE [LARGE SCALE GENOMIC DNA]</scope>
    <source>
        <strain evidence="2 3">SN-593</strain>
        <plasmid evidence="2 3">pRVR1</plasmid>
    </source>
</reference>
<feature type="region of interest" description="Disordered" evidence="1">
    <location>
        <begin position="297"/>
        <end position="351"/>
    </location>
</feature>
<dbReference type="KEGG" id="arev:RVR_P1113"/>
<feature type="compositionally biased region" description="Basic and acidic residues" evidence="1">
    <location>
        <begin position="301"/>
        <end position="313"/>
    </location>
</feature>
<sequence length="351" mass="37327">MIRAGRREYVRTMADLAKARGVSLGTFRNTKPHTVAGHPAPISSTGARVLLWDGEQVDAFYDPDVEEIPALPAKDSDEDLLDRHEAAAARGLTPKTWDSYKAAPRLQDAVVVVGGVEHWPRAVVMSFVPVEQRKKAGRPAGVGDLAPRDELPARVDEFLADNPAVSAAQVAQTLGVHLHTAQRALADARGRRIADLIESEQELSAEEAARRLGFPPGVIRSAAAAAGTELRMRQAVPYLGSVCDALSAAGITLQGSPPNLQVLDGGVCAASVVLAAGGPVPALVWDERWGWRTAPRRRHPVDRDHSRAPEGEGIRYLGGGTTPEPAELLTRLRDGRKGSKKSPAAAPKGNG</sequence>
<name>A0A7U3LGA8_9ACTN</name>
<feature type="compositionally biased region" description="Low complexity" evidence="1">
    <location>
        <begin position="341"/>
        <end position="351"/>
    </location>
</feature>
<accession>A0A7U3LGA8</accession>
<geneLocation type="plasmid" evidence="2 3">
    <name>pRVR1</name>
</geneLocation>
<gene>
    <name evidence="2" type="ORF">RVR_P1113</name>
</gene>
<dbReference type="Proteomes" id="UP000595703">
    <property type="component" value="Plasmid pRVR1"/>
</dbReference>
<evidence type="ECO:0000256" key="1">
    <source>
        <dbReference type="SAM" id="MobiDB-lite"/>
    </source>
</evidence>
<keyword evidence="3" id="KW-1185">Reference proteome</keyword>
<evidence type="ECO:0000313" key="3">
    <source>
        <dbReference type="Proteomes" id="UP000595703"/>
    </source>
</evidence>
<protein>
    <submittedName>
        <fullName evidence="2">Uncharacterized protein</fullName>
    </submittedName>
</protein>